<dbReference type="PANTHER" id="PTHR23130:SF199">
    <property type="entry name" value="CYTOCHROME B561 AND DOMON DOMAIN-CONTAINING PROTEIN"/>
    <property type="match status" value="1"/>
</dbReference>
<keyword evidence="3 10" id="KW-0812">Transmembrane</keyword>
<dbReference type="GO" id="GO:0016020">
    <property type="term" value="C:membrane"/>
    <property type="evidence" value="ECO:0007669"/>
    <property type="project" value="UniProtKB-SubCell"/>
</dbReference>
<name>A0ABD1Z4G5_9MARC</name>
<evidence type="ECO:0000256" key="6">
    <source>
        <dbReference type="ARBA" id="ARBA00022989"/>
    </source>
</evidence>
<dbReference type="InterPro" id="IPR006593">
    <property type="entry name" value="Cyt_b561/ferric_Rdtase_TM"/>
</dbReference>
<dbReference type="PANTHER" id="PTHR23130">
    <property type="entry name" value="CYTOCHROME B561 AND DOMON DOMAIN-CONTAINING PROTEIN"/>
    <property type="match status" value="1"/>
</dbReference>
<evidence type="ECO:0000256" key="1">
    <source>
        <dbReference type="ARBA" id="ARBA00004370"/>
    </source>
</evidence>
<proteinExistence type="predicted"/>
<dbReference type="PROSITE" id="PS50939">
    <property type="entry name" value="CYTOCHROME_B561"/>
    <property type="match status" value="1"/>
</dbReference>
<dbReference type="InterPro" id="IPR017214">
    <property type="entry name" value="UCP037471"/>
</dbReference>
<dbReference type="CDD" id="cd08760">
    <property type="entry name" value="Cyt_b561_FRRS1_like"/>
    <property type="match status" value="1"/>
</dbReference>
<evidence type="ECO:0000256" key="7">
    <source>
        <dbReference type="ARBA" id="ARBA00023136"/>
    </source>
</evidence>
<reference evidence="14 15" key="1">
    <citation type="submission" date="2024-09" db="EMBL/GenBank/DDBJ databases">
        <title>Chromosome-scale assembly of Riccia fluitans.</title>
        <authorList>
            <person name="Paukszto L."/>
            <person name="Sawicki J."/>
            <person name="Karawczyk K."/>
            <person name="Piernik-Szablinska J."/>
            <person name="Szczecinska M."/>
            <person name="Mazdziarz M."/>
        </authorList>
    </citation>
    <scope>NUCLEOTIDE SEQUENCE [LARGE SCALE GENOMIC DNA]</scope>
    <source>
        <strain evidence="14">Rf_01</strain>
        <tissue evidence="14">Aerial parts of the thallus</tissue>
    </source>
</reference>
<evidence type="ECO:0000313" key="14">
    <source>
        <dbReference type="EMBL" id="KAL2642610.1"/>
    </source>
</evidence>
<feature type="binding site" description="axial binding residue" evidence="9">
    <location>
        <position position="252"/>
    </location>
    <ligand>
        <name>heme b</name>
        <dbReference type="ChEBI" id="CHEBI:60344"/>
        <label>1</label>
    </ligand>
    <ligandPart>
        <name>Fe</name>
        <dbReference type="ChEBI" id="CHEBI:18248"/>
    </ligandPart>
</feature>
<evidence type="ECO:0000256" key="3">
    <source>
        <dbReference type="ARBA" id="ARBA00022692"/>
    </source>
</evidence>
<keyword evidence="5 8" id="KW-0249">Electron transport</keyword>
<dbReference type="InterPro" id="IPR005018">
    <property type="entry name" value="DOMON_domain"/>
</dbReference>
<dbReference type="PIRSF" id="PIRSF037471">
    <property type="entry name" value="UCP037471"/>
    <property type="match status" value="1"/>
</dbReference>
<keyword evidence="7 8" id="KW-0472">Membrane</keyword>
<evidence type="ECO:0000256" key="10">
    <source>
        <dbReference type="SAM" id="Phobius"/>
    </source>
</evidence>
<keyword evidence="2 8" id="KW-0813">Transport</keyword>
<dbReference type="Pfam" id="PF04526">
    <property type="entry name" value="DUF568"/>
    <property type="match status" value="1"/>
</dbReference>
<dbReference type="InterPro" id="IPR045265">
    <property type="entry name" value="AIR12_DOMON"/>
</dbReference>
<feature type="transmembrane region" description="Helical" evidence="10">
    <location>
        <begin position="247"/>
        <end position="271"/>
    </location>
</feature>
<dbReference type="Pfam" id="PF03188">
    <property type="entry name" value="Cytochrom_B561"/>
    <property type="match status" value="1"/>
</dbReference>
<comment type="subcellular location">
    <subcellularLocation>
        <location evidence="1">Membrane</location>
    </subcellularLocation>
</comment>
<dbReference type="AlphaFoldDB" id="A0ABD1Z4G5"/>
<evidence type="ECO:0000259" key="12">
    <source>
        <dbReference type="PROSITE" id="PS50836"/>
    </source>
</evidence>
<feature type="transmembrane region" description="Helical" evidence="10">
    <location>
        <begin position="314"/>
        <end position="334"/>
    </location>
</feature>
<evidence type="ECO:0000256" key="4">
    <source>
        <dbReference type="ARBA" id="ARBA00022729"/>
    </source>
</evidence>
<evidence type="ECO:0000313" key="15">
    <source>
        <dbReference type="Proteomes" id="UP001605036"/>
    </source>
</evidence>
<feature type="transmembrane region" description="Helical" evidence="10">
    <location>
        <begin position="349"/>
        <end position="373"/>
    </location>
</feature>
<dbReference type="Proteomes" id="UP001605036">
    <property type="component" value="Unassembled WGS sequence"/>
</dbReference>
<feature type="binding site" description="axial binding residue" evidence="9">
    <location>
        <position position="282"/>
    </location>
    <ligand>
        <name>heme b</name>
        <dbReference type="ChEBI" id="CHEBI:60344"/>
        <label>1</label>
    </ligand>
    <ligandPart>
        <name>Fe</name>
        <dbReference type="ChEBI" id="CHEBI:18248"/>
    </ligandPart>
</feature>
<dbReference type="EMBL" id="JBHFFA010000002">
    <property type="protein sequence ID" value="KAL2642610.1"/>
    <property type="molecule type" value="Genomic_DNA"/>
</dbReference>
<evidence type="ECO:0000256" key="9">
    <source>
        <dbReference type="PIRSR" id="PIRSR037471-1"/>
    </source>
</evidence>
<feature type="domain" description="DOMON" evidence="12">
    <location>
        <begin position="52"/>
        <end position="174"/>
    </location>
</feature>
<dbReference type="PROSITE" id="PS50836">
    <property type="entry name" value="DOMON"/>
    <property type="match status" value="1"/>
</dbReference>
<keyword evidence="6 10" id="KW-1133">Transmembrane helix</keyword>
<dbReference type="SMART" id="SM00665">
    <property type="entry name" value="B561"/>
    <property type="match status" value="1"/>
</dbReference>
<organism evidence="14 15">
    <name type="scientific">Riccia fluitans</name>
    <dbReference type="NCBI Taxonomy" id="41844"/>
    <lineage>
        <taxon>Eukaryota</taxon>
        <taxon>Viridiplantae</taxon>
        <taxon>Streptophyta</taxon>
        <taxon>Embryophyta</taxon>
        <taxon>Marchantiophyta</taxon>
        <taxon>Marchantiopsida</taxon>
        <taxon>Marchantiidae</taxon>
        <taxon>Marchantiales</taxon>
        <taxon>Ricciaceae</taxon>
        <taxon>Riccia</taxon>
    </lineage>
</organism>
<keyword evidence="9" id="KW-0479">Metal-binding</keyword>
<dbReference type="Gene3D" id="1.20.120.1770">
    <property type="match status" value="1"/>
</dbReference>
<sequence length="410" mass="44316">MGCFSFSLLIVVAIAVFTGSFRPASAQTSCPVSVGFNGTEKSFANCTDLRSQASTLSWSFKEESNSSVGILDVAFRTTLLSTGGWAGWGINLVSANDMIGTNALIAFDAANGSNVLLYKVTAAQKSSLAPLVCSPIDITVLSKSVQIVDLSITIFSTIRLPPNLTVIHQFWNRGTRVTNFQPETHPTSGAYLSSFSSIDVSSGAVSEGTVDNSDQNTHGILNVVGWGLLLPLGVLTARYLRQFTSSVWFYMHVSIQLAAFIIGVAGFSTGLKMGGDSSASKHRSLGITIFTLAVLQITALGLRPKPDHKLRRYWNVYHHGFGYIIITLVIVNIFEGFELLQPDKKYRNAYIGVICALAAVALVLELATWALWLRKRSKNSKRLESDLKAINGHRTADPKGASHDGQFSSL</sequence>
<evidence type="ECO:0000256" key="8">
    <source>
        <dbReference type="PIRNR" id="PIRNR037471"/>
    </source>
</evidence>
<feature type="domain" description="Cytochrome b561" evidence="13">
    <location>
        <begin position="181"/>
        <end position="373"/>
    </location>
</feature>
<feature type="binding site" description="axial binding residue" evidence="9">
    <location>
        <position position="218"/>
    </location>
    <ligand>
        <name>heme b</name>
        <dbReference type="ChEBI" id="CHEBI:60344"/>
        <label>1</label>
    </ligand>
    <ligandPart>
        <name>Fe</name>
        <dbReference type="ChEBI" id="CHEBI:18248"/>
    </ligandPart>
</feature>
<gene>
    <name evidence="14" type="ORF">R1flu_010197</name>
</gene>
<keyword evidence="9" id="KW-0408">Iron</keyword>
<evidence type="ECO:0000259" key="13">
    <source>
        <dbReference type="PROSITE" id="PS50939"/>
    </source>
</evidence>
<feature type="transmembrane region" description="Helical" evidence="10">
    <location>
        <begin position="283"/>
        <end position="302"/>
    </location>
</feature>
<keyword evidence="4 11" id="KW-0732">Signal</keyword>
<feature type="signal peptide" evidence="11">
    <location>
        <begin position="1"/>
        <end position="26"/>
    </location>
</feature>
<evidence type="ECO:0000256" key="5">
    <source>
        <dbReference type="ARBA" id="ARBA00022982"/>
    </source>
</evidence>
<feature type="binding site" description="axial binding residue" evidence="9">
    <location>
        <position position="318"/>
    </location>
    <ligand>
        <name>heme b</name>
        <dbReference type="ChEBI" id="CHEBI:60344"/>
        <label>1</label>
    </ligand>
    <ligandPart>
        <name>Fe</name>
        <dbReference type="ChEBI" id="CHEBI:18248"/>
    </ligandPart>
</feature>
<evidence type="ECO:0000256" key="11">
    <source>
        <dbReference type="SAM" id="SignalP"/>
    </source>
</evidence>
<accession>A0ABD1Z4G5</accession>
<feature type="chain" id="PRO_5044821827" description="Cytochrome b561 and DOMON domain-containing protein" evidence="11">
    <location>
        <begin position="27"/>
        <end position="410"/>
    </location>
</feature>
<comment type="caution">
    <text evidence="14">The sequence shown here is derived from an EMBL/GenBank/DDBJ whole genome shotgun (WGS) entry which is preliminary data.</text>
</comment>
<comment type="cofactor">
    <cofactor evidence="8">
        <name>heme b</name>
        <dbReference type="ChEBI" id="CHEBI:60344"/>
    </cofactor>
    <text evidence="8">Binds 2 heme b groups non-covalently.</text>
</comment>
<evidence type="ECO:0000256" key="2">
    <source>
        <dbReference type="ARBA" id="ARBA00022448"/>
    </source>
</evidence>
<protein>
    <recommendedName>
        <fullName evidence="8">Cytochrome b561 and DOMON domain-containing protein</fullName>
    </recommendedName>
</protein>
<keyword evidence="15" id="KW-1185">Reference proteome</keyword>